<feature type="transmembrane region" description="Helical" evidence="6">
    <location>
        <begin position="370"/>
        <end position="389"/>
    </location>
</feature>
<evidence type="ECO:0000256" key="6">
    <source>
        <dbReference type="SAM" id="Phobius"/>
    </source>
</evidence>
<feature type="transmembrane region" description="Helical" evidence="6">
    <location>
        <begin position="395"/>
        <end position="421"/>
    </location>
</feature>
<dbReference type="GO" id="GO:0016020">
    <property type="term" value="C:membrane"/>
    <property type="evidence" value="ECO:0007669"/>
    <property type="project" value="UniProtKB-SubCell"/>
</dbReference>
<feature type="transmembrane region" description="Helical" evidence="6">
    <location>
        <begin position="487"/>
        <end position="509"/>
    </location>
</feature>
<evidence type="ECO:0000256" key="3">
    <source>
        <dbReference type="ARBA" id="ARBA00022692"/>
    </source>
</evidence>
<dbReference type="VEuPathDB" id="FungiDB:FOXG_10179"/>
<evidence type="ECO:0000256" key="2">
    <source>
        <dbReference type="ARBA" id="ARBA00022448"/>
    </source>
</evidence>
<evidence type="ECO:0000256" key="4">
    <source>
        <dbReference type="ARBA" id="ARBA00022989"/>
    </source>
</evidence>
<reference evidence="8 9" key="1">
    <citation type="journal article" date="2018" name="Sci. Rep.">
        <title>Characterisation of pathogen-specific regions and novel effector candidates in Fusarium oxysporum f. sp. cepae.</title>
        <authorList>
            <person name="Armitage A.D."/>
            <person name="Taylor A."/>
            <person name="Sobczyk M.K."/>
            <person name="Baxter L."/>
            <person name="Greenfield B.P."/>
            <person name="Bates H.J."/>
            <person name="Wilson F."/>
            <person name="Jackson A.C."/>
            <person name="Ott S."/>
            <person name="Harrison R.J."/>
            <person name="Clarkson J.P."/>
        </authorList>
    </citation>
    <scope>NUCLEOTIDE SEQUENCE [LARGE SCALE GENOMIC DNA]</scope>
    <source>
        <strain evidence="8 9">Fo_A13</strain>
    </source>
</reference>
<keyword evidence="2" id="KW-0813">Transport</keyword>
<organism evidence="8 9">
    <name type="scientific">Fusarium oxysporum</name>
    <name type="common">Fusarium vascular wilt</name>
    <dbReference type="NCBI Taxonomy" id="5507"/>
    <lineage>
        <taxon>Eukaryota</taxon>
        <taxon>Fungi</taxon>
        <taxon>Dikarya</taxon>
        <taxon>Ascomycota</taxon>
        <taxon>Pezizomycotina</taxon>
        <taxon>Sordariomycetes</taxon>
        <taxon>Hypocreomycetidae</taxon>
        <taxon>Hypocreales</taxon>
        <taxon>Nectriaceae</taxon>
        <taxon>Fusarium</taxon>
        <taxon>Fusarium oxysporum species complex</taxon>
    </lineage>
</organism>
<comment type="caution">
    <text evidence="8">The sequence shown here is derived from an EMBL/GenBank/DDBJ whole genome shotgun (WGS) entry which is preliminary data.</text>
</comment>
<evidence type="ECO:0000313" key="9">
    <source>
        <dbReference type="Proteomes" id="UP000285084"/>
    </source>
</evidence>
<dbReference type="Proteomes" id="UP000285084">
    <property type="component" value="Unassembled WGS sequence"/>
</dbReference>
<dbReference type="FunFam" id="1.20.1740.10:FF:000001">
    <property type="entry name" value="Amino acid permease"/>
    <property type="match status" value="1"/>
</dbReference>
<dbReference type="AlphaFoldDB" id="A0A420N6Z6"/>
<proteinExistence type="predicted"/>
<name>A0A420N6Z6_FUSOX</name>
<evidence type="ECO:0000256" key="1">
    <source>
        <dbReference type="ARBA" id="ARBA00004141"/>
    </source>
</evidence>
<dbReference type="VEuPathDB" id="FungiDB:FOMG_15889"/>
<dbReference type="VEuPathDB" id="FungiDB:HZS61_002002"/>
<dbReference type="EMBL" id="MRCX01000056">
    <property type="protein sequence ID" value="RKK75951.1"/>
    <property type="molecule type" value="Genomic_DNA"/>
</dbReference>
<dbReference type="VEuPathDB" id="FungiDB:FOIG_08446"/>
<evidence type="ECO:0000313" key="8">
    <source>
        <dbReference type="EMBL" id="RKK75951.1"/>
    </source>
</evidence>
<evidence type="ECO:0000256" key="5">
    <source>
        <dbReference type="ARBA" id="ARBA00023136"/>
    </source>
</evidence>
<dbReference type="VEuPathDB" id="FungiDB:FOC1_g10004394"/>
<feature type="transmembrane region" description="Helical" evidence="6">
    <location>
        <begin position="151"/>
        <end position="171"/>
    </location>
</feature>
<dbReference type="VEuPathDB" id="FungiDB:FOC4_g10010188"/>
<dbReference type="InterPro" id="IPR004841">
    <property type="entry name" value="AA-permease/SLC12A_dom"/>
</dbReference>
<dbReference type="Gene3D" id="1.20.1740.10">
    <property type="entry name" value="Amino acid/polyamine transporter I"/>
    <property type="match status" value="1"/>
</dbReference>
<gene>
    <name evidence="8" type="ORF">BFJ69_g7281</name>
</gene>
<sequence length="546" mass="59251">MDKDEKIVACSDMPADVEMGSGNTEVISSSGLRRELGSRHINMIAVAGMIGTGLFLSSGQVIATAGPVGALLAYTLMGFVTAGVAYTTGEITAFMPSTGGFVRHATKFVEPALGAATGWNFWYTMAINMPAEISAAATLVQFWNTSINPGVWITIFLLFIIVANLCGAKLYGESEVVFASLKIMLIIGLIIGGLVIDLGGAPNHERLGFRYWIHPGAFNTYIKDGSAGRFLAFWKAMLPAAFSYGNIQVVAISGSETRNPRKLIPAATKKTFYRIFFFYFCSIFIVGLIVPYNDPALGVSTGTASQSPFVIAFQRSGVSVVPSIINAVVCTSAISSGSACIFIASRTLFGLSCDGHAPQFFQRCNRFGTPHYAVGMSCLLSPLVYLTVVNNTSVVFAWFVNITTVAGLIGWVVIQVTYLRFFAGLKKQGSSLQESLPAIRGLGNIAYGFPGYPVLWQVTALPSYPPQRMNTLANYISGFDVFVKGHFTAQGFITCYINIAIFAVLYTIFKIRLRSKVIPTSEIELSEEFRSIREEKQQEEANQQHK</sequence>
<protein>
    <submittedName>
        <fullName evidence="8">Dicarboxylic amino acid permease</fullName>
    </submittedName>
</protein>
<dbReference type="GO" id="GO:0015171">
    <property type="term" value="F:amino acid transmembrane transporter activity"/>
    <property type="evidence" value="ECO:0007669"/>
    <property type="project" value="TreeGrafter"/>
</dbReference>
<feature type="transmembrane region" description="Helical" evidence="6">
    <location>
        <begin position="271"/>
        <end position="292"/>
    </location>
</feature>
<accession>A0A420N6Z6</accession>
<feature type="transmembrane region" description="Helical" evidence="6">
    <location>
        <begin position="177"/>
        <end position="196"/>
    </location>
</feature>
<dbReference type="Pfam" id="PF00324">
    <property type="entry name" value="AA_permease"/>
    <property type="match status" value="1"/>
</dbReference>
<dbReference type="PANTHER" id="PTHR43341">
    <property type="entry name" value="AMINO ACID PERMEASE"/>
    <property type="match status" value="1"/>
</dbReference>
<dbReference type="InterPro" id="IPR050524">
    <property type="entry name" value="APC_YAT"/>
</dbReference>
<feature type="domain" description="Amino acid permease/ SLC12A" evidence="7">
    <location>
        <begin position="40"/>
        <end position="516"/>
    </location>
</feature>
<keyword evidence="4 6" id="KW-1133">Transmembrane helix</keyword>
<keyword evidence="5 6" id="KW-0472">Membrane</keyword>
<dbReference type="VEuPathDB" id="FungiDB:FOZG_14472"/>
<evidence type="ECO:0000259" key="7">
    <source>
        <dbReference type="Pfam" id="PF00324"/>
    </source>
</evidence>
<feature type="transmembrane region" description="Helical" evidence="6">
    <location>
        <begin position="41"/>
        <end position="62"/>
    </location>
</feature>
<keyword evidence="3 6" id="KW-0812">Transmembrane</keyword>
<dbReference type="PANTHER" id="PTHR43341:SF39">
    <property type="entry name" value="AMINO ACID TRANSPORTER (EUROFUNG)-RELATED"/>
    <property type="match status" value="1"/>
</dbReference>
<comment type="subcellular location">
    <subcellularLocation>
        <location evidence="1">Membrane</location>
        <topology evidence="1">Multi-pass membrane protein</topology>
    </subcellularLocation>
</comment>
<dbReference type="PIRSF" id="PIRSF006060">
    <property type="entry name" value="AA_transporter"/>
    <property type="match status" value="1"/>
</dbReference>
<feature type="transmembrane region" description="Helical" evidence="6">
    <location>
        <begin position="68"/>
        <end position="87"/>
    </location>
</feature>